<dbReference type="InterPro" id="IPR027024">
    <property type="entry name" value="UCP027386_ABC_sbc_TM0202"/>
</dbReference>
<dbReference type="PANTHER" id="PTHR30024:SF46">
    <property type="entry name" value="ABC TRANSPORTER, SUBSTRATE-BINDING LIPOPROTEIN"/>
    <property type="match status" value="1"/>
</dbReference>
<dbReference type="PIRSF" id="PIRSF027386">
    <property type="entry name" value="UCP027386_ABC_sbc_TM0202"/>
    <property type="match status" value="1"/>
</dbReference>
<proteinExistence type="predicted"/>
<evidence type="ECO:0000313" key="2">
    <source>
        <dbReference type="EMBL" id="MBO8424828.1"/>
    </source>
</evidence>
<dbReference type="Proteomes" id="UP000727857">
    <property type="component" value="Unassembled WGS sequence"/>
</dbReference>
<evidence type="ECO:0000256" key="1">
    <source>
        <dbReference type="SAM" id="SignalP"/>
    </source>
</evidence>
<name>A0A940IDZ0_9FIRM</name>
<gene>
    <name evidence="2" type="ORF">IAB16_07390</name>
</gene>
<protein>
    <recommendedName>
        <fullName evidence="4">NitT/TauT family transport system substrate-binding protein</fullName>
    </recommendedName>
</protein>
<comment type="caution">
    <text evidence="2">The sequence shown here is derived from an EMBL/GenBank/DDBJ whole genome shotgun (WGS) entry which is preliminary data.</text>
</comment>
<dbReference type="PROSITE" id="PS51257">
    <property type="entry name" value="PROKAR_LIPOPROTEIN"/>
    <property type="match status" value="1"/>
</dbReference>
<feature type="chain" id="PRO_5037022873" description="NitT/TauT family transport system substrate-binding protein" evidence="1">
    <location>
        <begin position="23"/>
        <end position="349"/>
    </location>
</feature>
<reference evidence="2" key="1">
    <citation type="submission" date="2020-10" db="EMBL/GenBank/DDBJ databases">
        <authorList>
            <person name="Gilroy R."/>
        </authorList>
    </citation>
    <scope>NUCLEOTIDE SEQUENCE</scope>
    <source>
        <strain evidence="2">517</strain>
    </source>
</reference>
<feature type="signal peptide" evidence="1">
    <location>
        <begin position="1"/>
        <end position="22"/>
    </location>
</feature>
<dbReference type="PANTHER" id="PTHR30024">
    <property type="entry name" value="ALIPHATIC SULFONATES-BINDING PROTEIN-RELATED"/>
    <property type="match status" value="1"/>
</dbReference>
<dbReference type="SUPFAM" id="SSF53850">
    <property type="entry name" value="Periplasmic binding protein-like II"/>
    <property type="match status" value="1"/>
</dbReference>
<accession>A0A940IDZ0</accession>
<keyword evidence="1" id="KW-0732">Signal</keyword>
<evidence type="ECO:0000313" key="3">
    <source>
        <dbReference type="Proteomes" id="UP000727857"/>
    </source>
</evidence>
<dbReference type="EMBL" id="JADINF010000188">
    <property type="protein sequence ID" value="MBO8424828.1"/>
    <property type="molecule type" value="Genomic_DNA"/>
</dbReference>
<evidence type="ECO:0008006" key="4">
    <source>
        <dbReference type="Google" id="ProtNLM"/>
    </source>
</evidence>
<organism evidence="2 3">
    <name type="scientific">Candidatus Stercoripulliclostridium pullicola</name>
    <dbReference type="NCBI Taxonomy" id="2840953"/>
    <lineage>
        <taxon>Bacteria</taxon>
        <taxon>Bacillati</taxon>
        <taxon>Bacillota</taxon>
        <taxon>Clostridia</taxon>
        <taxon>Eubacteriales</taxon>
        <taxon>Candidatus Stercoripulliclostridium</taxon>
    </lineage>
</organism>
<dbReference type="AlphaFoldDB" id="A0A940IDZ0"/>
<sequence length="349" mass="36245">MKKKFIITIALTLIMALFVTVALVGCENKDDNTGDDTAPEAVTVNVVVPDGSPAIAIAKLVSEKPTFAGYNISYSIVEGATQISAAILNDTANIAIAPLNLGATMYNMGMGVKLITTNVQGSLYMVGKNMPEGATTAEKLASLKGKVVYNIGQGATPDLTFKYILDHFGIDYVEGDTATAGVVTLNYVNTGSELIPLLKQGKAEYGIMGEPAVTKANSNAGTSTVFDIQALWQESTGSATAGFPQAGVFVKESLLTSEHAAFIEWFITKLQENDEWAPANAETVSSALTSAGSTSLAGLTSATIAACNLDTVKAADAKAAVNTYLGALFAFNAATVGGKMPDDAFFYAG</sequence>
<reference evidence="2" key="2">
    <citation type="journal article" date="2021" name="PeerJ">
        <title>Extensive microbial diversity within the chicken gut microbiome revealed by metagenomics and culture.</title>
        <authorList>
            <person name="Gilroy R."/>
            <person name="Ravi A."/>
            <person name="Getino M."/>
            <person name="Pursley I."/>
            <person name="Horton D.L."/>
            <person name="Alikhan N.F."/>
            <person name="Baker D."/>
            <person name="Gharbi K."/>
            <person name="Hall N."/>
            <person name="Watson M."/>
            <person name="Adriaenssens E.M."/>
            <person name="Foster-Nyarko E."/>
            <person name="Jarju S."/>
            <person name="Secka A."/>
            <person name="Antonio M."/>
            <person name="Oren A."/>
            <person name="Chaudhuri R.R."/>
            <person name="La Ragione R."/>
            <person name="Hildebrand F."/>
            <person name="Pallen M.J."/>
        </authorList>
    </citation>
    <scope>NUCLEOTIDE SEQUENCE</scope>
    <source>
        <strain evidence="2">517</strain>
    </source>
</reference>
<dbReference type="Gene3D" id="3.40.190.10">
    <property type="entry name" value="Periplasmic binding protein-like II"/>
    <property type="match status" value="2"/>
</dbReference>